<dbReference type="Proteomes" id="UP000587527">
    <property type="component" value="Unassembled WGS sequence"/>
</dbReference>
<dbReference type="RefSeq" id="WP_184832834.1">
    <property type="nucleotide sequence ID" value="NZ_JACHMN010000001.1"/>
</dbReference>
<dbReference type="EMBL" id="JACHMN010000001">
    <property type="protein sequence ID" value="MBB5867728.1"/>
    <property type="molecule type" value="Genomic_DNA"/>
</dbReference>
<reference evidence="1 2" key="1">
    <citation type="submission" date="2020-08" db="EMBL/GenBank/DDBJ databases">
        <title>Sequencing the genomes of 1000 actinobacteria strains.</title>
        <authorList>
            <person name="Klenk H.-P."/>
        </authorList>
    </citation>
    <scope>NUCLEOTIDE SEQUENCE [LARGE SCALE GENOMIC DNA]</scope>
    <source>
        <strain evidence="1 2">DSM 45362</strain>
    </source>
</reference>
<sequence>MSGSVIVEVVLLSEHDGTLRYRSHSDALGTGTHPDAVARHLSGLQPGMPGGLLHSTSWRYDDGGLILTYAALPDPHPELATTALPVDAMVTCEDPLVPSPAVIDLDAVAAHACRHLALLHATDPVVRAAADEARPLWDVIVKLPPGPAGGLSL</sequence>
<name>A0A841BK53_9ACTN</name>
<organism evidence="1 2">
    <name type="scientific">Allocatelliglobosispora scoriae</name>
    <dbReference type="NCBI Taxonomy" id="643052"/>
    <lineage>
        <taxon>Bacteria</taxon>
        <taxon>Bacillati</taxon>
        <taxon>Actinomycetota</taxon>
        <taxon>Actinomycetes</taxon>
        <taxon>Micromonosporales</taxon>
        <taxon>Micromonosporaceae</taxon>
        <taxon>Allocatelliglobosispora</taxon>
    </lineage>
</organism>
<accession>A0A841BK53</accession>
<dbReference type="AlphaFoldDB" id="A0A841BK53"/>
<comment type="caution">
    <text evidence="1">The sequence shown here is derived from an EMBL/GenBank/DDBJ whole genome shotgun (WGS) entry which is preliminary data.</text>
</comment>
<protein>
    <submittedName>
        <fullName evidence="1">Uncharacterized protein</fullName>
    </submittedName>
</protein>
<keyword evidence="2" id="KW-1185">Reference proteome</keyword>
<proteinExistence type="predicted"/>
<gene>
    <name evidence="1" type="ORF">F4553_001107</name>
</gene>
<evidence type="ECO:0000313" key="1">
    <source>
        <dbReference type="EMBL" id="MBB5867728.1"/>
    </source>
</evidence>
<evidence type="ECO:0000313" key="2">
    <source>
        <dbReference type="Proteomes" id="UP000587527"/>
    </source>
</evidence>